<dbReference type="Gene3D" id="3.80.10.10">
    <property type="entry name" value="Ribonuclease Inhibitor"/>
    <property type="match status" value="1"/>
</dbReference>
<dbReference type="Pfam" id="PF00560">
    <property type="entry name" value="LRR_1"/>
    <property type="match status" value="2"/>
</dbReference>
<dbReference type="PANTHER" id="PTHR48007">
    <property type="entry name" value="LEUCINE-RICH REPEAT RECEPTOR-LIKE PROTEIN KINASE PXC1"/>
    <property type="match status" value="1"/>
</dbReference>
<dbReference type="Gene3D" id="3.30.200.20">
    <property type="entry name" value="Phosphorylase Kinase, domain 1"/>
    <property type="match status" value="1"/>
</dbReference>
<dbReference type="InterPro" id="IPR046959">
    <property type="entry name" value="PRK1-6/SRF4-like"/>
</dbReference>
<feature type="signal peptide" evidence="1">
    <location>
        <begin position="1"/>
        <end position="25"/>
    </location>
</feature>
<dbReference type="InterPro" id="IPR001611">
    <property type="entry name" value="Leu-rich_rpt"/>
</dbReference>
<dbReference type="OrthoDB" id="1394818at2759"/>
<keyword evidence="1" id="KW-0732">Signal</keyword>
<proteinExistence type="predicted"/>
<dbReference type="PROSITE" id="PS51257">
    <property type="entry name" value="PROKAR_LIPOPROTEIN"/>
    <property type="match status" value="1"/>
</dbReference>
<dbReference type="InterPro" id="IPR032675">
    <property type="entry name" value="LRR_dom_sf"/>
</dbReference>
<reference evidence="2 3" key="1">
    <citation type="journal article" date="2020" name="Nat. Food">
        <title>A phased Vanilla planifolia genome enables genetic improvement of flavour and production.</title>
        <authorList>
            <person name="Hasing T."/>
            <person name="Tang H."/>
            <person name="Brym M."/>
            <person name="Khazi F."/>
            <person name="Huang T."/>
            <person name="Chambers A.H."/>
        </authorList>
    </citation>
    <scope>NUCLEOTIDE SEQUENCE [LARGE SCALE GENOMIC DNA]</scope>
    <source>
        <tissue evidence="2">Leaf</tissue>
    </source>
</reference>
<evidence type="ECO:0000313" key="2">
    <source>
        <dbReference type="EMBL" id="KAG0465446.1"/>
    </source>
</evidence>
<dbReference type="Proteomes" id="UP000639772">
    <property type="component" value="Chromosome 10"/>
</dbReference>
<name>A0A835UN21_VANPL</name>
<protein>
    <submittedName>
        <fullName evidence="2">Uncharacterized protein</fullName>
    </submittedName>
</protein>
<gene>
    <name evidence="2" type="ORF">HPP92_019610</name>
</gene>
<organism evidence="2 3">
    <name type="scientific">Vanilla planifolia</name>
    <name type="common">Vanilla</name>
    <dbReference type="NCBI Taxonomy" id="51239"/>
    <lineage>
        <taxon>Eukaryota</taxon>
        <taxon>Viridiplantae</taxon>
        <taxon>Streptophyta</taxon>
        <taxon>Embryophyta</taxon>
        <taxon>Tracheophyta</taxon>
        <taxon>Spermatophyta</taxon>
        <taxon>Magnoliopsida</taxon>
        <taxon>Liliopsida</taxon>
        <taxon>Asparagales</taxon>
        <taxon>Orchidaceae</taxon>
        <taxon>Vanilloideae</taxon>
        <taxon>Vanilleae</taxon>
        <taxon>Vanilla</taxon>
    </lineage>
</organism>
<sequence>MALRAEKNGLHCFLLVLCFLSSASSSCEPSYRDLLNLAFSSVSGFYPPPQSDCLREIRLSFQNLSGAVSWMHLRNITTLQTLDLSGNALEGSIPGAFWSAPALIEVNLAENHLGGPLRFDGSSLRFLNLSSNRFTGAPDLSREFPGDFPAVDELRFLNVSLNNLTGVASLDFLQKFGSAAFVEAGVLTDESPPTKNKKRAGGGYGDFGSAVALTLYYARRRCGTRKGRTEEKDVEATAEVGWVAAARWGAAVVIFEKPLMELTFADLAAATSGFGRESLMAEAGRNGPVYRAVLPGDMHVVRSYFYEYMERGDLHRWLHELPAARPNTED</sequence>
<evidence type="ECO:0000256" key="1">
    <source>
        <dbReference type="SAM" id="SignalP"/>
    </source>
</evidence>
<dbReference type="PROSITE" id="PS51450">
    <property type="entry name" value="LRR"/>
    <property type="match status" value="2"/>
</dbReference>
<dbReference type="EMBL" id="JADCNM010000010">
    <property type="protein sequence ID" value="KAG0465446.1"/>
    <property type="molecule type" value="Genomic_DNA"/>
</dbReference>
<dbReference type="SUPFAM" id="SSF52058">
    <property type="entry name" value="L domain-like"/>
    <property type="match status" value="1"/>
</dbReference>
<comment type="caution">
    <text evidence="2">The sequence shown here is derived from an EMBL/GenBank/DDBJ whole genome shotgun (WGS) entry which is preliminary data.</text>
</comment>
<evidence type="ECO:0000313" key="3">
    <source>
        <dbReference type="Proteomes" id="UP000639772"/>
    </source>
</evidence>
<dbReference type="AlphaFoldDB" id="A0A835UN21"/>
<feature type="chain" id="PRO_5032807829" evidence="1">
    <location>
        <begin position="26"/>
        <end position="330"/>
    </location>
</feature>
<accession>A0A835UN21</accession>
<dbReference type="PANTHER" id="PTHR48007:SF84">
    <property type="entry name" value="(WILD MALAYSIAN BANANA) HYPOTHETICAL PROTEIN"/>
    <property type="match status" value="1"/>
</dbReference>